<accession>A0ABX0GJZ8</accession>
<organism evidence="2 3">
    <name type="scientific">Photorhabdus tasmaniensis</name>
    <dbReference type="NCBI Taxonomy" id="1004159"/>
    <lineage>
        <taxon>Bacteria</taxon>
        <taxon>Pseudomonadati</taxon>
        <taxon>Pseudomonadota</taxon>
        <taxon>Gammaproteobacteria</taxon>
        <taxon>Enterobacterales</taxon>
        <taxon>Morganellaceae</taxon>
        <taxon>Photorhabdus</taxon>
    </lineage>
</organism>
<gene>
    <name evidence="2" type="ORF">C5471_18120</name>
</gene>
<sequence>MLLSDRYYSAYLPNTDSLSQDRELFSTYSQSWLYNALPAREKGALIAKEAVESAGIGGAIGSKVSIASIVGKHRGSAIPVPEPIVASNGLTYKSNPKHTPGGDGNRKNAGIEPRDSLILFENSIPSSKNYNNKEVRFSVDKNGNVHRFEGTNGEYHWNGSSGDINNSLTSKQVPSDIQKKLGVKLK</sequence>
<dbReference type="EMBL" id="PUJU01000047">
    <property type="protein sequence ID" value="NHB89507.1"/>
    <property type="molecule type" value="Genomic_DNA"/>
</dbReference>
<reference evidence="2 3" key="1">
    <citation type="submission" date="2018-02" db="EMBL/GenBank/DDBJ databases">
        <authorList>
            <person name="Machado R.A."/>
        </authorList>
    </citation>
    <scope>NUCLEOTIDE SEQUENCE [LARGE SCALE GENOMIC DNA]</scope>
    <source>
        <strain evidence="2 3">T327</strain>
    </source>
</reference>
<name>A0ABX0GJZ8_9GAMM</name>
<comment type="caution">
    <text evidence="2">The sequence shown here is derived from an EMBL/GenBank/DDBJ whole genome shotgun (WGS) entry which is preliminary data.</text>
</comment>
<feature type="region of interest" description="Disordered" evidence="1">
    <location>
        <begin position="89"/>
        <end position="110"/>
    </location>
</feature>
<evidence type="ECO:0000313" key="2">
    <source>
        <dbReference type="EMBL" id="NHB89507.1"/>
    </source>
</evidence>
<dbReference type="Proteomes" id="UP000697802">
    <property type="component" value="Unassembled WGS sequence"/>
</dbReference>
<evidence type="ECO:0000313" key="3">
    <source>
        <dbReference type="Proteomes" id="UP000697802"/>
    </source>
</evidence>
<evidence type="ECO:0000256" key="1">
    <source>
        <dbReference type="SAM" id="MobiDB-lite"/>
    </source>
</evidence>
<keyword evidence="3" id="KW-1185">Reference proteome</keyword>
<evidence type="ECO:0008006" key="4">
    <source>
        <dbReference type="Google" id="ProtNLM"/>
    </source>
</evidence>
<proteinExistence type="predicted"/>
<protein>
    <recommendedName>
        <fullName evidence="4">Adhesin</fullName>
    </recommendedName>
</protein>